<protein>
    <submittedName>
        <fullName evidence="1">Uncharacterized protein</fullName>
    </submittedName>
</protein>
<keyword evidence="2" id="KW-1185">Reference proteome</keyword>
<name>A0A9X0WFQ8_9GAMM</name>
<dbReference type="Proteomes" id="UP001138802">
    <property type="component" value="Unassembled WGS sequence"/>
</dbReference>
<gene>
    <name evidence="1" type="ORF">CKO25_03625</name>
</gene>
<proteinExistence type="predicted"/>
<evidence type="ECO:0000313" key="2">
    <source>
        <dbReference type="Proteomes" id="UP001138802"/>
    </source>
</evidence>
<sequence>MPALNLTKRATDWRHLPPSARERIGDLTPGEALFLLQDLQNPNDPSALLMRTADPLSILGYC</sequence>
<reference evidence="1 2" key="1">
    <citation type="journal article" date="2020" name="Microorganisms">
        <title>Osmotic Adaptation and Compatible Solute Biosynthesis of Phototrophic Bacteria as Revealed from Genome Analyses.</title>
        <authorList>
            <person name="Imhoff J.F."/>
            <person name="Rahn T."/>
            <person name="Kunzel S."/>
            <person name="Keller A."/>
            <person name="Neulinger S.C."/>
        </authorList>
    </citation>
    <scope>NUCLEOTIDE SEQUENCE [LARGE SCALE GENOMIC DNA]</scope>
    <source>
        <strain evidence="1 2">DSM 21303</strain>
    </source>
</reference>
<comment type="caution">
    <text evidence="1">The sequence shown here is derived from an EMBL/GenBank/DDBJ whole genome shotgun (WGS) entry which is preliminary data.</text>
</comment>
<dbReference type="EMBL" id="NRSD01000002">
    <property type="protein sequence ID" value="MBK1643763.1"/>
    <property type="molecule type" value="Genomic_DNA"/>
</dbReference>
<dbReference type="AlphaFoldDB" id="A0A9X0WFQ8"/>
<evidence type="ECO:0000313" key="1">
    <source>
        <dbReference type="EMBL" id="MBK1643763.1"/>
    </source>
</evidence>
<dbReference type="RefSeq" id="WP_200386556.1">
    <property type="nucleotide sequence ID" value="NZ_NRSD01000002.1"/>
</dbReference>
<organism evidence="1 2">
    <name type="scientific">Thiocapsa imhoffii</name>
    <dbReference type="NCBI Taxonomy" id="382777"/>
    <lineage>
        <taxon>Bacteria</taxon>
        <taxon>Pseudomonadati</taxon>
        <taxon>Pseudomonadota</taxon>
        <taxon>Gammaproteobacteria</taxon>
        <taxon>Chromatiales</taxon>
        <taxon>Chromatiaceae</taxon>
        <taxon>Thiocapsa</taxon>
    </lineage>
</organism>
<accession>A0A9X0WFQ8</accession>